<gene>
    <name evidence="3" type="ORF">DFH94DRAFT_305401</name>
</gene>
<proteinExistence type="inferred from homology"/>
<dbReference type="Proteomes" id="UP000759537">
    <property type="component" value="Unassembled WGS sequence"/>
</dbReference>
<comment type="caution">
    <text evidence="3">The sequence shown here is derived from an EMBL/GenBank/DDBJ whole genome shotgun (WGS) entry which is preliminary data.</text>
</comment>
<evidence type="ECO:0000313" key="3">
    <source>
        <dbReference type="EMBL" id="KAF8483345.1"/>
    </source>
</evidence>
<dbReference type="EMBL" id="WHVB01000004">
    <property type="protein sequence ID" value="KAF8483345.1"/>
    <property type="molecule type" value="Genomic_DNA"/>
</dbReference>
<dbReference type="InterPro" id="IPR029060">
    <property type="entry name" value="PIN-like_dom_sf"/>
</dbReference>
<evidence type="ECO:0000256" key="1">
    <source>
        <dbReference type="ARBA" id="ARBA00007398"/>
    </source>
</evidence>
<dbReference type="InterPro" id="IPR026832">
    <property type="entry name" value="Asteroid"/>
</dbReference>
<feature type="region of interest" description="Disordered" evidence="2">
    <location>
        <begin position="770"/>
        <end position="796"/>
    </location>
</feature>
<evidence type="ECO:0000313" key="4">
    <source>
        <dbReference type="Proteomes" id="UP000759537"/>
    </source>
</evidence>
<dbReference type="PANTHER" id="PTHR15665:SF1">
    <property type="entry name" value="PROTEIN ASTEROID HOMOLOG 1"/>
    <property type="match status" value="1"/>
</dbReference>
<dbReference type="Gene3D" id="3.40.50.1010">
    <property type="entry name" value="5'-nuclease"/>
    <property type="match status" value="1"/>
</dbReference>
<dbReference type="OrthoDB" id="25987at2759"/>
<dbReference type="PANTHER" id="PTHR15665">
    <property type="entry name" value="ASTEROID PROTEIN"/>
    <property type="match status" value="1"/>
</dbReference>
<reference evidence="3" key="1">
    <citation type="submission" date="2019-10" db="EMBL/GenBank/DDBJ databases">
        <authorList>
            <consortium name="DOE Joint Genome Institute"/>
            <person name="Kuo A."/>
            <person name="Miyauchi S."/>
            <person name="Kiss E."/>
            <person name="Drula E."/>
            <person name="Kohler A."/>
            <person name="Sanchez-Garcia M."/>
            <person name="Andreopoulos B."/>
            <person name="Barry K.W."/>
            <person name="Bonito G."/>
            <person name="Buee M."/>
            <person name="Carver A."/>
            <person name="Chen C."/>
            <person name="Cichocki N."/>
            <person name="Clum A."/>
            <person name="Culley D."/>
            <person name="Crous P.W."/>
            <person name="Fauchery L."/>
            <person name="Girlanda M."/>
            <person name="Hayes R."/>
            <person name="Keri Z."/>
            <person name="LaButti K."/>
            <person name="Lipzen A."/>
            <person name="Lombard V."/>
            <person name="Magnuson J."/>
            <person name="Maillard F."/>
            <person name="Morin E."/>
            <person name="Murat C."/>
            <person name="Nolan M."/>
            <person name="Ohm R."/>
            <person name="Pangilinan J."/>
            <person name="Pereira M."/>
            <person name="Perotto S."/>
            <person name="Peter M."/>
            <person name="Riley R."/>
            <person name="Sitrit Y."/>
            <person name="Stielow B."/>
            <person name="Szollosi G."/>
            <person name="Zifcakova L."/>
            <person name="Stursova M."/>
            <person name="Spatafora J.W."/>
            <person name="Tedersoo L."/>
            <person name="Vaario L.-M."/>
            <person name="Yamada A."/>
            <person name="Yan M."/>
            <person name="Wang P."/>
            <person name="Xu J."/>
            <person name="Bruns T."/>
            <person name="Baldrian P."/>
            <person name="Vilgalys R."/>
            <person name="Henrissat B."/>
            <person name="Grigoriev I.V."/>
            <person name="Hibbett D."/>
            <person name="Nagy L.G."/>
            <person name="Martin F.M."/>
        </authorList>
    </citation>
    <scope>NUCLEOTIDE SEQUENCE</scope>
    <source>
        <strain evidence="3">Prilba</strain>
    </source>
</reference>
<protein>
    <submittedName>
        <fullName evidence="3">PIN domain-like protein</fullName>
    </submittedName>
</protein>
<name>A0A9P5N0P8_9AGAM</name>
<evidence type="ECO:0000256" key="2">
    <source>
        <dbReference type="SAM" id="MobiDB-lite"/>
    </source>
</evidence>
<accession>A0A9P5N0P8</accession>
<keyword evidence="4" id="KW-1185">Reference proteome</keyword>
<comment type="similarity">
    <text evidence="1">Belongs to the asteroid family.</text>
</comment>
<dbReference type="AlphaFoldDB" id="A0A9P5N0P8"/>
<reference evidence="3" key="2">
    <citation type="journal article" date="2020" name="Nat. Commun.">
        <title>Large-scale genome sequencing of mycorrhizal fungi provides insights into the early evolution of symbiotic traits.</title>
        <authorList>
            <person name="Miyauchi S."/>
            <person name="Kiss E."/>
            <person name="Kuo A."/>
            <person name="Drula E."/>
            <person name="Kohler A."/>
            <person name="Sanchez-Garcia M."/>
            <person name="Morin E."/>
            <person name="Andreopoulos B."/>
            <person name="Barry K.W."/>
            <person name="Bonito G."/>
            <person name="Buee M."/>
            <person name="Carver A."/>
            <person name="Chen C."/>
            <person name="Cichocki N."/>
            <person name="Clum A."/>
            <person name="Culley D."/>
            <person name="Crous P.W."/>
            <person name="Fauchery L."/>
            <person name="Girlanda M."/>
            <person name="Hayes R.D."/>
            <person name="Keri Z."/>
            <person name="LaButti K."/>
            <person name="Lipzen A."/>
            <person name="Lombard V."/>
            <person name="Magnuson J."/>
            <person name="Maillard F."/>
            <person name="Murat C."/>
            <person name="Nolan M."/>
            <person name="Ohm R.A."/>
            <person name="Pangilinan J."/>
            <person name="Pereira M.F."/>
            <person name="Perotto S."/>
            <person name="Peter M."/>
            <person name="Pfister S."/>
            <person name="Riley R."/>
            <person name="Sitrit Y."/>
            <person name="Stielow J.B."/>
            <person name="Szollosi G."/>
            <person name="Zifcakova L."/>
            <person name="Stursova M."/>
            <person name="Spatafora J.W."/>
            <person name="Tedersoo L."/>
            <person name="Vaario L.M."/>
            <person name="Yamada A."/>
            <person name="Yan M."/>
            <person name="Wang P."/>
            <person name="Xu J."/>
            <person name="Bruns T."/>
            <person name="Baldrian P."/>
            <person name="Vilgalys R."/>
            <person name="Dunand C."/>
            <person name="Henrissat B."/>
            <person name="Grigoriev I.V."/>
            <person name="Hibbett D."/>
            <person name="Nagy L.G."/>
            <person name="Martin F.M."/>
        </authorList>
    </citation>
    <scope>NUCLEOTIDE SEQUENCE</scope>
    <source>
        <strain evidence="3">Prilba</strain>
    </source>
</reference>
<sequence length="814" mass="89096">MGVHGLATYLRENIRALSTSLVLSQEQSRSKPTLPLVVDGWSFIYELHHQSRLPWVYGGELGEFRDLVIRVVRAWISVGLRPCFVFDGPYRPSKFTTSAARMAQSIIQPSLLFFRTSPLSRATPRFMRENSILPPLCYAATLDALRSLNDAVEIHWADDEADPFAVELAGRLKGYVTGRDSDFVILNSEGYAGYIPMDQMFWSIESQGTGEESQPEDDAGFVMARKNKGRGHGNEDSNSLQGIIPPDTSGELSLSLVVYTPHGLASHLQISISLLPLLAALIGNDFTADRRPISKLFFDRNMTVSQRIARVAGVLKSVSTVATGTSAKRKARHQIASVVDFVDLTIESLLIRSISMGSGERESIAEKTVDAALQYAIPKHQESGERSTAVCPLHDADSCPLVGCLSRPTSGHPPEGETETQKQVRLLYISAYRHGRFSPGLMDILSTGTAWPESFLENPDVETVSRSLGRPIREWVYALLDDGIGLIGHDVDPEGNDLGGTSADEVSDDNEIVDVVEEDSDEDMGSGNPLAPLQGALDELTIGGKPPPSTSSHTTTSRGMRPKYVTEHIRRGTRHAEEPVSVPALTTLLSSHDINIGNGPNARPIQLEDEDFRLTVFLRSLGSNTHLVKALPSEYLMAVVSLRWTVTRLANRADEAQPSAEREKEKWTIREAQTFLASFSWPGGTSVEPTSPPLENRSIQLTAQILATFDAIEMLSQVLLLTNKVPNPASFFSGRAFHDSLANGNSPDVHFPPGLWDACVGGLEGAFAHESDRKRKRDRKTMESQAKTAQKPAVRGTRVHQSMFDVLSALGESA</sequence>
<dbReference type="SUPFAM" id="SSF88723">
    <property type="entry name" value="PIN domain-like"/>
    <property type="match status" value="1"/>
</dbReference>
<organism evidence="3 4">
    <name type="scientific">Russula ochroleuca</name>
    <dbReference type="NCBI Taxonomy" id="152965"/>
    <lineage>
        <taxon>Eukaryota</taxon>
        <taxon>Fungi</taxon>
        <taxon>Dikarya</taxon>
        <taxon>Basidiomycota</taxon>
        <taxon>Agaricomycotina</taxon>
        <taxon>Agaricomycetes</taxon>
        <taxon>Russulales</taxon>
        <taxon>Russulaceae</taxon>
        <taxon>Russula</taxon>
    </lineage>
</organism>